<proteinExistence type="predicted"/>
<protein>
    <submittedName>
        <fullName evidence="2">Adenylate/guanylate cyclase domain-containing protein</fullName>
    </submittedName>
</protein>
<reference evidence="2 3" key="1">
    <citation type="submission" date="2020-05" db="EMBL/GenBank/DDBJ databases">
        <title>Ramlibacter rhizophilus sp. nov., isolated from rhizosphere soil of national flower Mugunghwa from South Korea.</title>
        <authorList>
            <person name="Zheng-Fei Y."/>
            <person name="Huan T."/>
        </authorList>
    </citation>
    <scope>NUCLEOTIDE SEQUENCE [LARGE SCALE GENOMIC DNA]</scope>
    <source>
        <strain evidence="2 3">H242</strain>
    </source>
</reference>
<dbReference type="InterPro" id="IPR029787">
    <property type="entry name" value="Nucleotide_cyclase"/>
</dbReference>
<dbReference type="Pfam" id="PF00211">
    <property type="entry name" value="Guanylate_cyc"/>
    <property type="match status" value="1"/>
</dbReference>
<dbReference type="SUPFAM" id="SSF55073">
    <property type="entry name" value="Nucleotide cyclase"/>
    <property type="match status" value="1"/>
</dbReference>
<evidence type="ECO:0000259" key="1">
    <source>
        <dbReference type="PROSITE" id="PS50125"/>
    </source>
</evidence>
<dbReference type="PANTHER" id="PTHR43081:SF19">
    <property type="entry name" value="PH-SENSITIVE ADENYLATE CYCLASE RV1264"/>
    <property type="match status" value="1"/>
</dbReference>
<dbReference type="Gene3D" id="3.30.70.1230">
    <property type="entry name" value="Nucleotide cyclase"/>
    <property type="match status" value="1"/>
</dbReference>
<evidence type="ECO:0000313" key="3">
    <source>
        <dbReference type="Proteomes" id="UP000500826"/>
    </source>
</evidence>
<dbReference type="Proteomes" id="UP000500826">
    <property type="component" value="Chromosome"/>
</dbReference>
<organism evidence="2 3">
    <name type="scientific">Ramlibacter terrae</name>
    <dbReference type="NCBI Taxonomy" id="2732511"/>
    <lineage>
        <taxon>Bacteria</taxon>
        <taxon>Pseudomonadati</taxon>
        <taxon>Pseudomonadota</taxon>
        <taxon>Betaproteobacteria</taxon>
        <taxon>Burkholderiales</taxon>
        <taxon>Comamonadaceae</taxon>
        <taxon>Ramlibacter</taxon>
    </lineage>
</organism>
<sequence length="288" mass="31032">MQTLTKMPNTGVEGGRFPRFTKVIAVADVVESVRLMELDEGEFIRRWKRFVGFVLQRLPLESGRMHRSLGDGLMIEFSDPQGCIRAAQAMQAWFAEGNEGLPAEQQVHLRIGAHIGDFVADEYDIYGTDVNLAARIATLAGPGEIVISAALRACVRGEMNAQLEDLGACHLKHVKQPVRAYRVGFAGPAPVMPAFGATRATMRASVAVLPFETSNAPDGAGVLGHAVADEAVAALSRSDGLQVASRLSTVALSQVRPTLDDVRRHRAAGMSFRATPARSPASWRSSRS</sequence>
<dbReference type="CDD" id="cd07302">
    <property type="entry name" value="CHD"/>
    <property type="match status" value="1"/>
</dbReference>
<dbReference type="InterPro" id="IPR050697">
    <property type="entry name" value="Adenylyl/Guanylyl_Cyclase_3/4"/>
</dbReference>
<keyword evidence="3" id="KW-1185">Reference proteome</keyword>
<gene>
    <name evidence="2" type="ORF">HK414_24825</name>
</gene>
<feature type="domain" description="Guanylate cyclase" evidence="1">
    <location>
        <begin position="23"/>
        <end position="137"/>
    </location>
</feature>
<dbReference type="EMBL" id="CP053418">
    <property type="protein sequence ID" value="QJW85416.1"/>
    <property type="molecule type" value="Genomic_DNA"/>
</dbReference>
<dbReference type="InterPro" id="IPR001054">
    <property type="entry name" value="A/G_cyclase"/>
</dbReference>
<evidence type="ECO:0000313" key="2">
    <source>
        <dbReference type="EMBL" id="QJW85416.1"/>
    </source>
</evidence>
<dbReference type="PANTHER" id="PTHR43081">
    <property type="entry name" value="ADENYLATE CYCLASE, TERMINAL-DIFFERENTIATION SPECIFIC-RELATED"/>
    <property type="match status" value="1"/>
</dbReference>
<name>A0ABX6P8G8_9BURK</name>
<dbReference type="PROSITE" id="PS50125">
    <property type="entry name" value="GUANYLATE_CYCLASE_2"/>
    <property type="match status" value="1"/>
</dbReference>
<accession>A0ABX6P8G8</accession>